<dbReference type="AlphaFoldDB" id="U2J7Y9"/>
<accession>U2J7Y9</accession>
<feature type="domain" description="Activator of Hsp90 ATPase homologue 1/2-like C-terminal" evidence="2">
    <location>
        <begin position="12"/>
        <end position="129"/>
    </location>
</feature>
<dbReference type="Gene3D" id="3.30.530.20">
    <property type="match status" value="1"/>
</dbReference>
<gene>
    <name evidence="3" type="ORF">M472_08330</name>
</gene>
<dbReference type="Pfam" id="PF08327">
    <property type="entry name" value="AHSA1"/>
    <property type="match status" value="1"/>
</dbReference>
<dbReference type="eggNOG" id="COG3832">
    <property type="taxonomic scope" value="Bacteria"/>
</dbReference>
<dbReference type="RefSeq" id="WP_021070266.1">
    <property type="nucleotide sequence ID" value="NZ_ATDL01000015.1"/>
</dbReference>
<dbReference type="PATRIC" id="fig|1346330.5.peg.2102"/>
<keyword evidence="4" id="KW-1185">Reference proteome</keyword>
<dbReference type="OrthoDB" id="287565at2"/>
<comment type="caution">
    <text evidence="3">The sequence shown here is derived from an EMBL/GenBank/DDBJ whole genome shotgun (WGS) entry which is preliminary data.</text>
</comment>
<dbReference type="STRING" id="1346330.M472_08330"/>
<evidence type="ECO:0000259" key="2">
    <source>
        <dbReference type="Pfam" id="PF08327"/>
    </source>
</evidence>
<comment type="similarity">
    <text evidence="1">Belongs to the AHA1 family.</text>
</comment>
<sequence length="133" mass="16005">MEHIEQLNYIKSPVDKVYKALTSEEGLKQVWTSILKVKPEIGFINEFDFDEGYVTKMKIVELEENRKIVWECIASDEEWVGTGISFELLEKEGVTTVILKHFNWKKKTDFYRWCSYNWAMFLFRLKDYCENQR</sequence>
<dbReference type="CDD" id="cd07814">
    <property type="entry name" value="SRPBCC_CalC_Aha1-like"/>
    <property type="match status" value="1"/>
</dbReference>
<reference evidence="3 4" key="1">
    <citation type="journal article" date="2013" name="Genome Announc.">
        <title>The Draft Genome Sequence of Sphingomonas paucimobilis Strain HER1398 (Proteobacteria), Host to the Giant PAU Phage, Indicates That It Is a Member of the Genus Sphingobacterium (Bacteroidetes).</title>
        <authorList>
            <person name="White R.A.III."/>
            <person name="Suttle C.A."/>
        </authorList>
    </citation>
    <scope>NUCLEOTIDE SEQUENCE [LARGE SCALE GENOMIC DNA]</scope>
    <source>
        <strain evidence="3 4">HER1398</strain>
    </source>
</reference>
<dbReference type="Proteomes" id="UP000016584">
    <property type="component" value="Unassembled WGS sequence"/>
</dbReference>
<dbReference type="InterPro" id="IPR023393">
    <property type="entry name" value="START-like_dom_sf"/>
</dbReference>
<dbReference type="SUPFAM" id="SSF55961">
    <property type="entry name" value="Bet v1-like"/>
    <property type="match status" value="1"/>
</dbReference>
<organism evidence="3 4">
    <name type="scientific">Sphingobacterium paucimobilis HER1398</name>
    <dbReference type="NCBI Taxonomy" id="1346330"/>
    <lineage>
        <taxon>Bacteria</taxon>
        <taxon>Pseudomonadati</taxon>
        <taxon>Bacteroidota</taxon>
        <taxon>Sphingobacteriia</taxon>
        <taxon>Sphingobacteriales</taxon>
        <taxon>Sphingobacteriaceae</taxon>
        <taxon>Sphingobacterium</taxon>
    </lineage>
</organism>
<dbReference type="InterPro" id="IPR013538">
    <property type="entry name" value="ASHA1/2-like_C"/>
</dbReference>
<protein>
    <recommendedName>
        <fullName evidence="2">Activator of Hsp90 ATPase homologue 1/2-like C-terminal domain-containing protein</fullName>
    </recommendedName>
</protein>
<evidence type="ECO:0000256" key="1">
    <source>
        <dbReference type="ARBA" id="ARBA00006817"/>
    </source>
</evidence>
<name>U2J7Y9_9SPHI</name>
<dbReference type="EMBL" id="ATDL01000015">
    <property type="protein sequence ID" value="ERJ58773.1"/>
    <property type="molecule type" value="Genomic_DNA"/>
</dbReference>
<evidence type="ECO:0000313" key="3">
    <source>
        <dbReference type="EMBL" id="ERJ58773.1"/>
    </source>
</evidence>
<proteinExistence type="inferred from homology"/>
<evidence type="ECO:0000313" key="4">
    <source>
        <dbReference type="Proteomes" id="UP000016584"/>
    </source>
</evidence>